<evidence type="ECO:0000313" key="2">
    <source>
        <dbReference type="Proteomes" id="UP000646745"/>
    </source>
</evidence>
<proteinExistence type="predicted"/>
<evidence type="ECO:0000313" key="1">
    <source>
        <dbReference type="EMBL" id="GHB24994.1"/>
    </source>
</evidence>
<dbReference type="EMBL" id="BMZI01000005">
    <property type="protein sequence ID" value="GHB24994.1"/>
    <property type="molecule type" value="Genomic_DNA"/>
</dbReference>
<keyword evidence="2" id="KW-1185">Reference proteome</keyword>
<dbReference type="Proteomes" id="UP000646745">
    <property type="component" value="Unassembled WGS sequence"/>
</dbReference>
<comment type="caution">
    <text evidence="1">The sequence shown here is derived from an EMBL/GenBank/DDBJ whole genome shotgun (WGS) entry which is preliminary data.</text>
</comment>
<name>A0ABQ3E6S5_9GAMM</name>
<dbReference type="PANTHER" id="PTHR17985">
    <property type="entry name" value="SER/THR-RICH PROTEIN T10 IN DGCR REGION"/>
    <property type="match status" value="1"/>
</dbReference>
<dbReference type="PANTHER" id="PTHR17985:SF8">
    <property type="entry name" value="TRANSPORT AND GOLGI ORGANIZATION PROTEIN 2 HOMOLOG"/>
    <property type="match status" value="1"/>
</dbReference>
<accession>A0ABQ3E6S5</accession>
<dbReference type="InterPro" id="IPR008551">
    <property type="entry name" value="TANGO2"/>
</dbReference>
<evidence type="ECO:0008006" key="3">
    <source>
        <dbReference type="Google" id="ProtNLM"/>
    </source>
</evidence>
<protein>
    <recommendedName>
        <fullName evidence="3">NRDE family protein</fullName>
    </recommendedName>
</protein>
<reference evidence="2" key="1">
    <citation type="journal article" date="2019" name="Int. J. Syst. Evol. Microbiol.">
        <title>The Global Catalogue of Microorganisms (GCM) 10K type strain sequencing project: providing services to taxonomists for standard genome sequencing and annotation.</title>
        <authorList>
            <consortium name="The Broad Institute Genomics Platform"/>
            <consortium name="The Broad Institute Genome Sequencing Center for Infectious Disease"/>
            <person name="Wu L."/>
            <person name="Ma J."/>
        </authorList>
    </citation>
    <scope>NUCLEOTIDE SEQUENCE [LARGE SCALE GENOMIC DNA]</scope>
    <source>
        <strain evidence="2">KCTC 32998</strain>
    </source>
</reference>
<sequence length="260" mass="28632">MCLIVFDWQPSKTIRLRLAANRDEFHSRPTRALHRWQDLPLVGGRDLAAGGTWLAVSGGRRFAAVTNVRSGDTAMAGRALSRGDLVRQALTAPHPHRWLTELASGKARQFAGFNLLVGFDDQLWHVHHAGRHGVCHDADDTLLQRVPPGIHTLSNATLDSTWPKSVRAGSALAETLPTTDWRPVMRQTMRDARPFADDTLPDTSVGLARERTLSPLFIEGADYGTRAMTLVTWSNEGIELEETGFGPMGKPLDTTTIVSR</sequence>
<dbReference type="RefSeq" id="WP_189445052.1">
    <property type="nucleotide sequence ID" value="NZ_BMZI01000005.1"/>
</dbReference>
<gene>
    <name evidence="1" type="ORF">GCM10009038_25110</name>
</gene>
<organism evidence="1 2">
    <name type="scientific">Salinicola rhizosphaerae</name>
    <dbReference type="NCBI Taxonomy" id="1443141"/>
    <lineage>
        <taxon>Bacteria</taxon>
        <taxon>Pseudomonadati</taxon>
        <taxon>Pseudomonadota</taxon>
        <taxon>Gammaproteobacteria</taxon>
        <taxon>Oceanospirillales</taxon>
        <taxon>Halomonadaceae</taxon>
        <taxon>Salinicola</taxon>
    </lineage>
</organism>
<dbReference type="Pfam" id="PF05742">
    <property type="entry name" value="TANGO2"/>
    <property type="match status" value="1"/>
</dbReference>